<evidence type="ECO:0000256" key="11">
    <source>
        <dbReference type="ARBA" id="ARBA00023625"/>
    </source>
</evidence>
<evidence type="ECO:0000256" key="14">
    <source>
        <dbReference type="ARBA" id="ARBA00030997"/>
    </source>
</evidence>
<proteinExistence type="inferred from homology"/>
<dbReference type="PROSITE" id="PS00631">
    <property type="entry name" value="CYTOSOL_AP"/>
    <property type="match status" value="1"/>
</dbReference>
<dbReference type="HAMAP" id="MF_00181">
    <property type="entry name" value="Cytosol_peptidase_M17"/>
    <property type="match status" value="1"/>
</dbReference>
<evidence type="ECO:0000256" key="3">
    <source>
        <dbReference type="ARBA" id="ARBA00009528"/>
    </source>
</evidence>
<dbReference type="EC" id="3.4.11.1" evidence="4"/>
<dbReference type="SUPFAM" id="SSF52949">
    <property type="entry name" value="Macro domain-like"/>
    <property type="match status" value="1"/>
</dbReference>
<keyword evidence="7" id="KW-0031">Aminopeptidase</keyword>
<dbReference type="Pfam" id="PF00883">
    <property type="entry name" value="Peptidase_M17"/>
    <property type="match status" value="1"/>
</dbReference>
<dbReference type="EMBL" id="UFQT01000201">
    <property type="protein sequence ID" value="SSX21630.1"/>
    <property type="molecule type" value="Genomic_DNA"/>
</dbReference>
<comment type="catalytic activity">
    <reaction evidence="10">
        <text>an S-substituted L-cysteinylglycine + H2O = an S-substituted L-cysteine + glycine</text>
        <dbReference type="Rhea" id="RHEA:60444"/>
        <dbReference type="ChEBI" id="CHEBI:15377"/>
        <dbReference type="ChEBI" id="CHEBI:57305"/>
        <dbReference type="ChEBI" id="CHEBI:58717"/>
        <dbReference type="ChEBI" id="CHEBI:143103"/>
        <dbReference type="EC" id="3.4.13.23"/>
    </reaction>
    <physiologicalReaction direction="left-to-right" evidence="10">
        <dbReference type="Rhea" id="RHEA:60445"/>
    </physiologicalReaction>
</comment>
<dbReference type="InterPro" id="IPR011356">
    <property type="entry name" value="Leucine_aapep/pepB"/>
</dbReference>
<evidence type="ECO:0000256" key="8">
    <source>
        <dbReference type="ARBA" id="ARBA00022670"/>
    </source>
</evidence>
<dbReference type="AlphaFoldDB" id="A0A336LUV7"/>
<comment type="catalytic activity">
    <reaction evidence="1">
        <text>Release of an N-terminal amino acid, Xaa-|-Yaa-, in which Xaa is preferably Leu, but may be other amino acids including Pro although not Arg or Lys, and Yaa may be Pro. Amino acid amides and methyl esters are also readily hydrolyzed, but rates on arylamides are exceedingly low.</text>
        <dbReference type="EC" id="3.4.11.1"/>
    </reaction>
</comment>
<dbReference type="CDD" id="cd00433">
    <property type="entry name" value="Peptidase_M17"/>
    <property type="match status" value="1"/>
</dbReference>
<comment type="catalytic activity">
    <reaction evidence="18">
        <text>S-benzyl-L-cysteinylglycine + H2O = S-benzyl-L-cysteine + glycine</text>
        <dbReference type="Rhea" id="RHEA:62568"/>
        <dbReference type="ChEBI" id="CHEBI:15377"/>
        <dbReference type="ChEBI" id="CHEBI:57305"/>
        <dbReference type="ChEBI" id="CHEBI:145802"/>
        <dbReference type="ChEBI" id="CHEBI:145803"/>
    </reaction>
    <physiologicalReaction direction="left-to-right" evidence="18">
        <dbReference type="Rhea" id="RHEA:62569"/>
    </physiologicalReaction>
</comment>
<comment type="similarity">
    <text evidence="3">Belongs to the peptidase M17 family.</text>
</comment>
<sequence length="517" mass="55978">MGFFFVRQALLTNIVQLQRNFHRSMSSSTGKTGLVLGAFTTTEKQIQLSRLAEKFNKDQCANKLVEQVNILGPIDGGSVRVFWNVSEKYPVVAVAGLGDPAEQNDPNEELEQRKENVRIATAAGVNQLINLKVDKIVVDDMGDGKSAAEGAFLGAYKFQLFRNKEKQKKIPPIQLIEGSDHTEAWNQGAILAECQNLCRVLEETPANLMTPTIFCEKIKENAAGLNIDVQIHDEAWAEGKKMGSFLSVTRGSKEPAKFLELTYAGNPSSKDVACFVGKGVTFDTGGISLKPSSKMDEMRADMGGAANVACSTIALAKLKAPINVKTLIPLCENMPGGAATKPGDLVTAMNGKTIIVDNTDAEGRLILCDALCYAETFNPKFIVDVATLTGAIRIALGDCVAGVFTNDNGLWNAIHEAGMNTGDRVWRMPLFKHYAKQMTDYEGYDINNIGKGVIGGGSCTAAGFLREFVKKDTKWMHCDIAGVMGGCTDQPYTGKGMSGRPLRTLVEFVLREAGQKL</sequence>
<dbReference type="InterPro" id="IPR023042">
    <property type="entry name" value="Peptidase_M17_leu_NH2_pept"/>
</dbReference>
<dbReference type="InterPro" id="IPR043472">
    <property type="entry name" value="Macro_dom-like"/>
</dbReference>
<keyword evidence="8" id="KW-0645">Protease</keyword>
<organism evidence="21">
    <name type="scientific">Culicoides sonorensis</name>
    <name type="common">Biting midge</name>
    <dbReference type="NCBI Taxonomy" id="179676"/>
    <lineage>
        <taxon>Eukaryota</taxon>
        <taxon>Metazoa</taxon>
        <taxon>Ecdysozoa</taxon>
        <taxon>Arthropoda</taxon>
        <taxon>Hexapoda</taxon>
        <taxon>Insecta</taxon>
        <taxon>Pterygota</taxon>
        <taxon>Neoptera</taxon>
        <taxon>Endopterygota</taxon>
        <taxon>Diptera</taxon>
        <taxon>Nematocera</taxon>
        <taxon>Chironomoidea</taxon>
        <taxon>Ceratopogonidae</taxon>
        <taxon>Ceratopogoninae</taxon>
        <taxon>Culicoides</taxon>
        <taxon>Monoculicoides</taxon>
    </lineage>
</organism>
<evidence type="ECO:0000256" key="6">
    <source>
        <dbReference type="ARBA" id="ARBA00014190"/>
    </source>
</evidence>
<evidence type="ECO:0000256" key="4">
    <source>
        <dbReference type="ARBA" id="ARBA00012565"/>
    </source>
</evidence>
<evidence type="ECO:0000256" key="15">
    <source>
        <dbReference type="ARBA" id="ARBA00031564"/>
    </source>
</evidence>
<comment type="catalytic activity">
    <reaction evidence="2">
        <text>Release of N-terminal proline from a peptide.</text>
        <dbReference type="EC" id="3.4.11.5"/>
    </reaction>
</comment>
<dbReference type="PANTHER" id="PTHR11963:SF23">
    <property type="entry name" value="CYTOSOL AMINOPEPTIDASE"/>
    <property type="match status" value="1"/>
</dbReference>
<feature type="domain" description="Cytosol aminopeptidase" evidence="20">
    <location>
        <begin position="358"/>
        <end position="365"/>
    </location>
</feature>
<evidence type="ECO:0000256" key="5">
    <source>
        <dbReference type="ARBA" id="ARBA00012568"/>
    </source>
</evidence>
<comment type="function">
    <text evidence="17">Cytosolic metallopeptidase that catalyzes the removal of unsubstituted N-terminal hydrophobic amino acids from various peptides. The presence of Zn(2+) ions is essential for the peptidase activity, and the association with other cofactors can modulate the substrate spectificity of the enzyme. For instance, in the presence of Mn(2+), it displays a specific Cys-Gly hydrolyzing activity of Cys-Gly-S-conjugates. Involved in the metabolism of glutathione and in the degradation of glutathione S-conjugates, which may play a role in the control of the cell redox status.</text>
</comment>
<evidence type="ECO:0000256" key="16">
    <source>
        <dbReference type="ARBA" id="ARBA00033172"/>
    </source>
</evidence>
<evidence type="ECO:0000256" key="13">
    <source>
        <dbReference type="ARBA" id="ARBA00030930"/>
    </source>
</evidence>
<comment type="catalytic activity">
    <reaction evidence="19">
        <text>L-cysteinylglycine + H2O = L-cysteine + glycine</text>
        <dbReference type="Rhea" id="RHEA:28783"/>
        <dbReference type="ChEBI" id="CHEBI:15377"/>
        <dbReference type="ChEBI" id="CHEBI:35235"/>
        <dbReference type="ChEBI" id="CHEBI:57305"/>
        <dbReference type="ChEBI" id="CHEBI:61694"/>
    </reaction>
    <physiologicalReaction direction="left-to-right" evidence="19">
        <dbReference type="Rhea" id="RHEA:28784"/>
    </physiologicalReaction>
</comment>
<reference evidence="21" key="1">
    <citation type="submission" date="2018-07" db="EMBL/GenBank/DDBJ databases">
        <authorList>
            <person name="Quirk P.G."/>
            <person name="Krulwich T.A."/>
        </authorList>
    </citation>
    <scope>NUCLEOTIDE SEQUENCE</scope>
</reference>
<dbReference type="InterPro" id="IPR000819">
    <property type="entry name" value="Peptidase_M17_C"/>
</dbReference>
<name>A0A336LUV7_CULSO</name>
<evidence type="ECO:0000256" key="10">
    <source>
        <dbReference type="ARBA" id="ARBA00023511"/>
    </source>
</evidence>
<evidence type="ECO:0000256" key="19">
    <source>
        <dbReference type="ARBA" id="ARBA00049107"/>
    </source>
</evidence>
<dbReference type="OMA" id="WPMPLPE"/>
<dbReference type="GO" id="GO:0005737">
    <property type="term" value="C:cytoplasm"/>
    <property type="evidence" value="ECO:0007669"/>
    <property type="project" value="InterPro"/>
</dbReference>
<protein>
    <recommendedName>
        <fullName evidence="6">Cytosol aminopeptidase</fullName>
        <ecNumber evidence="4">3.4.11.1</ecNumber>
        <ecNumber evidence="5">3.4.11.5</ecNumber>
        <ecNumber evidence="11">3.4.13.23</ecNumber>
    </recommendedName>
    <alternativeName>
        <fullName evidence="14">Cysteinylglycine-S-conjugate dipeptidase</fullName>
    </alternativeName>
    <alternativeName>
        <fullName evidence="15">Leucine aminopeptidase 3</fullName>
    </alternativeName>
    <alternativeName>
        <fullName evidence="16">Leucyl aminopeptidase</fullName>
    </alternativeName>
    <alternativeName>
        <fullName evidence="13">Proline aminopeptidase</fullName>
    </alternativeName>
    <alternativeName>
        <fullName evidence="12">Prolyl aminopeptidase</fullName>
    </alternativeName>
</protein>
<evidence type="ECO:0000259" key="20">
    <source>
        <dbReference type="PROSITE" id="PS00631"/>
    </source>
</evidence>
<evidence type="ECO:0000313" key="21">
    <source>
        <dbReference type="EMBL" id="SSX21630.1"/>
    </source>
</evidence>
<keyword evidence="9" id="KW-0378">Hydrolase</keyword>
<evidence type="ECO:0000256" key="1">
    <source>
        <dbReference type="ARBA" id="ARBA00000135"/>
    </source>
</evidence>
<dbReference type="SUPFAM" id="SSF53187">
    <property type="entry name" value="Zn-dependent exopeptidases"/>
    <property type="match status" value="1"/>
</dbReference>
<evidence type="ECO:0000256" key="18">
    <source>
        <dbReference type="ARBA" id="ARBA00047881"/>
    </source>
</evidence>
<accession>A0A336LUV7</accession>
<dbReference type="Pfam" id="PF02789">
    <property type="entry name" value="Peptidase_M17_N"/>
    <property type="match status" value="1"/>
</dbReference>
<dbReference type="GO" id="GO:0030145">
    <property type="term" value="F:manganese ion binding"/>
    <property type="evidence" value="ECO:0007669"/>
    <property type="project" value="InterPro"/>
</dbReference>
<dbReference type="EC" id="3.4.13.23" evidence="11"/>
<evidence type="ECO:0000256" key="17">
    <source>
        <dbReference type="ARBA" id="ARBA00045966"/>
    </source>
</evidence>
<dbReference type="InterPro" id="IPR008283">
    <property type="entry name" value="Peptidase_M17_N"/>
</dbReference>
<dbReference type="PRINTS" id="PR00481">
    <property type="entry name" value="LAMNOPPTDASE"/>
</dbReference>
<dbReference type="GO" id="GO:0006508">
    <property type="term" value="P:proteolysis"/>
    <property type="evidence" value="ECO:0007669"/>
    <property type="project" value="UniProtKB-KW"/>
</dbReference>
<evidence type="ECO:0000256" key="9">
    <source>
        <dbReference type="ARBA" id="ARBA00022801"/>
    </source>
</evidence>
<dbReference type="VEuPathDB" id="VectorBase:CSON004980"/>
<dbReference type="Gene3D" id="3.40.630.10">
    <property type="entry name" value="Zn peptidases"/>
    <property type="match status" value="1"/>
</dbReference>
<gene>
    <name evidence="21" type="primary">CSON004980</name>
</gene>
<evidence type="ECO:0000256" key="12">
    <source>
        <dbReference type="ARBA" id="ARBA00029605"/>
    </source>
</evidence>
<dbReference type="Gene3D" id="3.40.220.10">
    <property type="entry name" value="Leucine Aminopeptidase, subunit E, domain 1"/>
    <property type="match status" value="1"/>
</dbReference>
<dbReference type="PANTHER" id="PTHR11963">
    <property type="entry name" value="LEUCINE AMINOPEPTIDASE-RELATED"/>
    <property type="match status" value="1"/>
</dbReference>
<dbReference type="GO" id="GO:0070006">
    <property type="term" value="F:metalloaminopeptidase activity"/>
    <property type="evidence" value="ECO:0007669"/>
    <property type="project" value="InterPro"/>
</dbReference>
<dbReference type="EC" id="3.4.11.5" evidence="5"/>
<evidence type="ECO:0000256" key="2">
    <source>
        <dbReference type="ARBA" id="ARBA00001585"/>
    </source>
</evidence>
<evidence type="ECO:0000256" key="7">
    <source>
        <dbReference type="ARBA" id="ARBA00022438"/>
    </source>
</evidence>